<evidence type="ECO:0000256" key="2">
    <source>
        <dbReference type="ARBA" id="ARBA00004191"/>
    </source>
</evidence>
<evidence type="ECO:0000313" key="7">
    <source>
        <dbReference type="EMBL" id="PWA55623.1"/>
    </source>
</evidence>
<dbReference type="EC" id="3.1.1.-" evidence="6"/>
<evidence type="ECO:0000256" key="3">
    <source>
        <dbReference type="ARBA" id="ARBA00005784"/>
    </source>
</evidence>
<sequence>MIDDQEASFVYDRIVDDGVGMSLQNPTPEWVGKPPFRGFHSVIQNPEPIHIREPNVRCVPIEDTWFADNSPLLGNKPIALAVGDWFYDRSAVKKIDCPYPCDKTCHNLIFRA</sequence>
<evidence type="ECO:0000256" key="6">
    <source>
        <dbReference type="RuleBase" id="RU363114"/>
    </source>
</evidence>
<protein>
    <recommendedName>
        <fullName evidence="6">Pectin acetylesterase</fullName>
        <ecNumber evidence="6">3.1.1.-</ecNumber>
    </recommendedName>
</protein>
<proteinExistence type="inferred from homology"/>
<comment type="caution">
    <text evidence="7">The sequence shown here is derived from an EMBL/GenBank/DDBJ whole genome shotgun (WGS) entry which is preliminary data.</text>
</comment>
<dbReference type="InterPro" id="IPR004963">
    <property type="entry name" value="PAE/NOTUM"/>
</dbReference>
<keyword evidence="8" id="KW-1185">Reference proteome</keyword>
<dbReference type="Pfam" id="PF03283">
    <property type="entry name" value="PAE"/>
    <property type="match status" value="1"/>
</dbReference>
<organism evidence="7 8">
    <name type="scientific">Artemisia annua</name>
    <name type="common">Sweet wormwood</name>
    <dbReference type="NCBI Taxonomy" id="35608"/>
    <lineage>
        <taxon>Eukaryota</taxon>
        <taxon>Viridiplantae</taxon>
        <taxon>Streptophyta</taxon>
        <taxon>Embryophyta</taxon>
        <taxon>Tracheophyta</taxon>
        <taxon>Spermatophyta</taxon>
        <taxon>Magnoliopsida</taxon>
        <taxon>eudicotyledons</taxon>
        <taxon>Gunneridae</taxon>
        <taxon>Pentapetalae</taxon>
        <taxon>asterids</taxon>
        <taxon>campanulids</taxon>
        <taxon>Asterales</taxon>
        <taxon>Asteraceae</taxon>
        <taxon>Asteroideae</taxon>
        <taxon>Anthemideae</taxon>
        <taxon>Artemisiinae</taxon>
        <taxon>Artemisia</taxon>
    </lineage>
</organism>
<dbReference type="Proteomes" id="UP000245207">
    <property type="component" value="Unassembled WGS sequence"/>
</dbReference>
<reference evidence="7 8" key="1">
    <citation type="journal article" date="2018" name="Mol. Plant">
        <title>The genome of Artemisia annua provides insight into the evolution of Asteraceae family and artemisinin biosynthesis.</title>
        <authorList>
            <person name="Shen Q."/>
            <person name="Zhang L."/>
            <person name="Liao Z."/>
            <person name="Wang S."/>
            <person name="Yan T."/>
            <person name="Shi P."/>
            <person name="Liu M."/>
            <person name="Fu X."/>
            <person name="Pan Q."/>
            <person name="Wang Y."/>
            <person name="Lv Z."/>
            <person name="Lu X."/>
            <person name="Zhang F."/>
            <person name="Jiang W."/>
            <person name="Ma Y."/>
            <person name="Chen M."/>
            <person name="Hao X."/>
            <person name="Li L."/>
            <person name="Tang Y."/>
            <person name="Lv G."/>
            <person name="Zhou Y."/>
            <person name="Sun X."/>
            <person name="Brodelius P.E."/>
            <person name="Rose J.K.C."/>
            <person name="Tang K."/>
        </authorList>
    </citation>
    <scope>NUCLEOTIDE SEQUENCE [LARGE SCALE GENOMIC DNA]</scope>
    <source>
        <strain evidence="8">cv. Huhao1</strain>
        <tissue evidence="7">Leaf</tissue>
    </source>
</reference>
<keyword evidence="6" id="KW-0378">Hydrolase</keyword>
<accession>A0A2U1M2Y8</accession>
<evidence type="ECO:0000256" key="4">
    <source>
        <dbReference type="ARBA" id="ARBA00022512"/>
    </source>
</evidence>
<dbReference type="AlphaFoldDB" id="A0A2U1M2Y8"/>
<dbReference type="EMBL" id="PKPP01006703">
    <property type="protein sequence ID" value="PWA55623.1"/>
    <property type="molecule type" value="Genomic_DNA"/>
</dbReference>
<comment type="subcellular location">
    <subcellularLocation>
        <location evidence="2 6">Secreted</location>
        <location evidence="2 6">Cell wall</location>
    </subcellularLocation>
</comment>
<dbReference type="OrthoDB" id="2015280at2759"/>
<evidence type="ECO:0000256" key="5">
    <source>
        <dbReference type="ARBA" id="ARBA00023316"/>
    </source>
</evidence>
<keyword evidence="5 6" id="KW-0961">Cell wall biogenesis/degradation</keyword>
<comment type="function">
    <text evidence="1 6">Hydrolyzes acetyl esters in homogalacturonan regions of pectin. In type I primary cell wall, galacturonic acid residues of pectin can be acetylated at the O-2 and O-3 positions. Decreasing the degree of acetylation of pectin gels in vitro alters their physical properties.</text>
</comment>
<comment type="similarity">
    <text evidence="3 6">Belongs to the pectinacetylesterase family.</text>
</comment>
<evidence type="ECO:0000313" key="8">
    <source>
        <dbReference type="Proteomes" id="UP000245207"/>
    </source>
</evidence>
<evidence type="ECO:0000256" key="1">
    <source>
        <dbReference type="ARBA" id="ARBA00003534"/>
    </source>
</evidence>
<gene>
    <name evidence="7" type="ORF">CTI12_AA426380</name>
</gene>
<dbReference type="STRING" id="35608.A0A2U1M2Y8"/>
<keyword evidence="6" id="KW-0964">Secreted</keyword>
<keyword evidence="4 6" id="KW-0134">Cell wall</keyword>
<name>A0A2U1M2Y8_ARTAN</name>